<gene>
    <name evidence="16 18" type="primary">dnaQ</name>
    <name evidence="18" type="ORF">QWI16_09100</name>
</gene>
<reference evidence="18" key="1">
    <citation type="submission" date="2023-07" db="EMBL/GenBank/DDBJ databases">
        <title>Gilvimarinus algae sp. nov., isolated from the surface of Kelp.</title>
        <authorList>
            <person name="Sun Y.Y."/>
            <person name="Gong Y."/>
            <person name="Du Z.J."/>
        </authorList>
    </citation>
    <scope>NUCLEOTIDE SEQUENCE</scope>
    <source>
        <strain evidence="18">SDUM040014</strain>
    </source>
</reference>
<keyword evidence="12 16" id="KW-0460">Magnesium</keyword>
<dbReference type="PANTHER" id="PTHR30231:SF41">
    <property type="entry name" value="DNA POLYMERASE III SUBUNIT EPSILON"/>
    <property type="match status" value="1"/>
</dbReference>
<protein>
    <recommendedName>
        <fullName evidence="4 16">DNA polymerase III subunit epsilon</fullName>
        <ecNumber evidence="3 16">2.7.7.7</ecNumber>
    </recommendedName>
</protein>
<comment type="cofactor">
    <cofactor evidence="1 16">
        <name>Mn(2+)</name>
        <dbReference type="ChEBI" id="CHEBI:29035"/>
    </cofactor>
</comment>
<comment type="cofactor">
    <cofactor evidence="2 16">
        <name>Mg(2+)</name>
        <dbReference type="ChEBI" id="CHEBI:18420"/>
    </cofactor>
</comment>
<evidence type="ECO:0000256" key="14">
    <source>
        <dbReference type="ARBA" id="ARBA00023211"/>
    </source>
</evidence>
<dbReference type="InterPro" id="IPR012337">
    <property type="entry name" value="RNaseH-like_sf"/>
</dbReference>
<evidence type="ECO:0000256" key="10">
    <source>
        <dbReference type="ARBA" id="ARBA00022801"/>
    </source>
</evidence>
<keyword evidence="8 16" id="KW-0540">Nuclease</keyword>
<dbReference type="GO" id="GO:0003887">
    <property type="term" value="F:DNA-directed DNA polymerase activity"/>
    <property type="evidence" value="ECO:0007669"/>
    <property type="project" value="UniProtKB-EC"/>
</dbReference>
<dbReference type="EMBL" id="JAULRT010000052">
    <property type="protein sequence ID" value="MDO3382331.1"/>
    <property type="molecule type" value="Genomic_DNA"/>
</dbReference>
<evidence type="ECO:0000256" key="15">
    <source>
        <dbReference type="ARBA" id="ARBA00049244"/>
    </source>
</evidence>
<evidence type="ECO:0000256" key="16">
    <source>
        <dbReference type="RuleBase" id="RU364087"/>
    </source>
</evidence>
<dbReference type="NCBIfam" id="TIGR00573">
    <property type="entry name" value="dnaq"/>
    <property type="match status" value="1"/>
</dbReference>
<keyword evidence="10 16" id="KW-0378">Hydrolase</keyword>
<dbReference type="InterPro" id="IPR006309">
    <property type="entry name" value="DnaQ_proteo"/>
</dbReference>
<dbReference type="InterPro" id="IPR036397">
    <property type="entry name" value="RNaseH_sf"/>
</dbReference>
<evidence type="ECO:0000313" key="18">
    <source>
        <dbReference type="EMBL" id="MDO3382331.1"/>
    </source>
</evidence>
<sequence>MSVTTSQRQIVLDTETTGLEASQGHRIIEIGCVEVVNRKLTGNHYHQYINPEREVDAGAMEVHGITNEMLADKPVFAQIRDDFMAFIAGAELVIHNAPFDVGFIDTELRRLNPAHETIALTNSIVDSLVLARGKHPGQKNNLDALCKRYGVDNSQRELHGALLDAEILADVYLLMTGGQTLLSLGSSSKGGDGGSGVEDIRRLDAGRPSLSVIHASDEELARHREKLEQIASASGGHCLWQE</sequence>
<dbReference type="PANTHER" id="PTHR30231">
    <property type="entry name" value="DNA POLYMERASE III SUBUNIT EPSILON"/>
    <property type="match status" value="1"/>
</dbReference>
<evidence type="ECO:0000259" key="17">
    <source>
        <dbReference type="SMART" id="SM00479"/>
    </source>
</evidence>
<keyword evidence="6 16" id="KW-0548">Nucleotidyltransferase</keyword>
<keyword evidence="7 16" id="KW-0235">DNA replication</keyword>
<dbReference type="InterPro" id="IPR006054">
    <property type="entry name" value="DnaQ"/>
</dbReference>
<comment type="catalytic activity">
    <reaction evidence="15 16">
        <text>DNA(n) + a 2'-deoxyribonucleoside 5'-triphosphate = DNA(n+1) + diphosphate</text>
        <dbReference type="Rhea" id="RHEA:22508"/>
        <dbReference type="Rhea" id="RHEA-COMP:17339"/>
        <dbReference type="Rhea" id="RHEA-COMP:17340"/>
        <dbReference type="ChEBI" id="CHEBI:33019"/>
        <dbReference type="ChEBI" id="CHEBI:61560"/>
        <dbReference type="ChEBI" id="CHEBI:173112"/>
        <dbReference type="EC" id="2.7.7.7"/>
    </reaction>
</comment>
<accession>A0ABT8TI21</accession>
<evidence type="ECO:0000256" key="2">
    <source>
        <dbReference type="ARBA" id="ARBA00001946"/>
    </source>
</evidence>
<evidence type="ECO:0000256" key="12">
    <source>
        <dbReference type="ARBA" id="ARBA00022842"/>
    </source>
</evidence>
<keyword evidence="11 16" id="KW-0269">Exonuclease</keyword>
<dbReference type="InterPro" id="IPR013520">
    <property type="entry name" value="Ribonucl_H"/>
</dbReference>
<evidence type="ECO:0000256" key="6">
    <source>
        <dbReference type="ARBA" id="ARBA00022695"/>
    </source>
</evidence>
<dbReference type="SMART" id="SM00479">
    <property type="entry name" value="EXOIII"/>
    <property type="match status" value="1"/>
</dbReference>
<evidence type="ECO:0000256" key="5">
    <source>
        <dbReference type="ARBA" id="ARBA00022679"/>
    </source>
</evidence>
<dbReference type="RefSeq" id="WP_302712518.1">
    <property type="nucleotide sequence ID" value="NZ_JAULRT010000052.1"/>
</dbReference>
<evidence type="ECO:0000256" key="3">
    <source>
        <dbReference type="ARBA" id="ARBA00012417"/>
    </source>
</evidence>
<keyword evidence="5 16" id="KW-0808">Transferase</keyword>
<dbReference type="NCBIfam" id="TIGR01406">
    <property type="entry name" value="dnaQ_proteo"/>
    <property type="match status" value="1"/>
</dbReference>
<dbReference type="NCBIfam" id="NF004316">
    <property type="entry name" value="PRK05711.1"/>
    <property type="match status" value="1"/>
</dbReference>
<evidence type="ECO:0000256" key="4">
    <source>
        <dbReference type="ARBA" id="ARBA00020352"/>
    </source>
</evidence>
<evidence type="ECO:0000256" key="7">
    <source>
        <dbReference type="ARBA" id="ARBA00022705"/>
    </source>
</evidence>
<evidence type="ECO:0000256" key="1">
    <source>
        <dbReference type="ARBA" id="ARBA00001936"/>
    </source>
</evidence>
<organism evidence="18 19">
    <name type="scientific">Gilvimarinus algae</name>
    <dbReference type="NCBI Taxonomy" id="3058037"/>
    <lineage>
        <taxon>Bacteria</taxon>
        <taxon>Pseudomonadati</taxon>
        <taxon>Pseudomonadota</taxon>
        <taxon>Gammaproteobacteria</taxon>
        <taxon>Cellvibrionales</taxon>
        <taxon>Cellvibrionaceae</taxon>
        <taxon>Gilvimarinus</taxon>
    </lineage>
</organism>
<keyword evidence="14 16" id="KW-0464">Manganese</keyword>
<evidence type="ECO:0000313" key="19">
    <source>
        <dbReference type="Proteomes" id="UP001168380"/>
    </source>
</evidence>
<name>A0ABT8TI21_9GAMM</name>
<proteinExistence type="predicted"/>
<dbReference type="Proteomes" id="UP001168380">
    <property type="component" value="Unassembled WGS sequence"/>
</dbReference>
<evidence type="ECO:0000256" key="9">
    <source>
        <dbReference type="ARBA" id="ARBA00022723"/>
    </source>
</evidence>
<dbReference type="EC" id="2.7.7.7" evidence="3 16"/>
<keyword evidence="19" id="KW-1185">Reference proteome</keyword>
<dbReference type="Gene3D" id="3.30.420.10">
    <property type="entry name" value="Ribonuclease H-like superfamily/Ribonuclease H"/>
    <property type="match status" value="1"/>
</dbReference>
<comment type="subunit">
    <text evidence="16">DNA polymerase III contains a core (composed of alpha, epsilon and theta chains) that associates with a tau subunit. This core dimerizes to form the POLIII' complex. PolIII' associates with the gamma complex (composed of gamma, delta, delta', psi and chi chains) and with the beta chain to form the complete DNA polymerase III complex.</text>
</comment>
<dbReference type="CDD" id="cd06131">
    <property type="entry name" value="DNA_pol_III_epsilon_Ecoli_like"/>
    <property type="match status" value="1"/>
</dbReference>
<keyword evidence="13 16" id="KW-0239">DNA-directed DNA polymerase</keyword>
<dbReference type="SUPFAM" id="SSF53098">
    <property type="entry name" value="Ribonuclease H-like"/>
    <property type="match status" value="1"/>
</dbReference>
<dbReference type="Pfam" id="PF00929">
    <property type="entry name" value="RNase_T"/>
    <property type="match status" value="1"/>
</dbReference>
<keyword evidence="9 16" id="KW-0479">Metal-binding</keyword>
<evidence type="ECO:0000256" key="11">
    <source>
        <dbReference type="ARBA" id="ARBA00022839"/>
    </source>
</evidence>
<evidence type="ECO:0000256" key="13">
    <source>
        <dbReference type="ARBA" id="ARBA00022932"/>
    </source>
</evidence>
<comment type="caution">
    <text evidence="18">The sequence shown here is derived from an EMBL/GenBank/DDBJ whole genome shotgun (WGS) entry which is preliminary data.</text>
</comment>
<evidence type="ECO:0000256" key="8">
    <source>
        <dbReference type="ARBA" id="ARBA00022722"/>
    </source>
</evidence>
<feature type="domain" description="Exonuclease" evidence="17">
    <location>
        <begin position="8"/>
        <end position="181"/>
    </location>
</feature>
<comment type="function">
    <text evidence="16">DNA polymerase III is a complex, multichain enzyme responsible for most of the replicative synthesis in bacteria. The epsilon subunit contain the editing function and is a proofreading 3'-5' exonuclease.</text>
</comment>